<keyword evidence="4" id="KW-1185">Reference proteome</keyword>
<evidence type="ECO:0000313" key="4">
    <source>
        <dbReference type="Proteomes" id="UP000199017"/>
    </source>
</evidence>
<keyword evidence="1" id="KW-0067">ATP-binding</keyword>
<evidence type="ECO:0000313" key="3">
    <source>
        <dbReference type="EMBL" id="SDI47179.1"/>
    </source>
</evidence>
<dbReference type="InterPro" id="IPR026838">
    <property type="entry name" value="YheC/D"/>
</dbReference>
<protein>
    <submittedName>
        <fullName evidence="3">YheC/D like ATP-grasp</fullName>
    </submittedName>
</protein>
<evidence type="ECO:0000259" key="2">
    <source>
        <dbReference type="PROSITE" id="PS50975"/>
    </source>
</evidence>
<reference evidence="3 4" key="1">
    <citation type="submission" date="2016-10" db="EMBL/GenBank/DDBJ databases">
        <authorList>
            <person name="de Groot N.N."/>
        </authorList>
    </citation>
    <scope>NUCLEOTIDE SEQUENCE [LARGE SCALE GENOMIC DNA]</scope>
    <source>
        <strain evidence="4">P4B,CCM 7963,CECT 7998,DSM 25260,IBRC-M 10614,KCTC 13821</strain>
    </source>
</reference>
<proteinExistence type="predicted"/>
<dbReference type="Gene3D" id="3.30.470.20">
    <property type="entry name" value="ATP-grasp fold, B domain"/>
    <property type="match status" value="1"/>
</dbReference>
<dbReference type="GO" id="GO:0005524">
    <property type="term" value="F:ATP binding"/>
    <property type="evidence" value="ECO:0007669"/>
    <property type="project" value="UniProtKB-UniRule"/>
</dbReference>
<sequence length="361" mass="42086">MKMKNSRRIGIILPSEKYEKLSKKPDPDIKKMVSLYEKAAMKHNSSLCFFRIHDLKRGKKVIKGFVKANQGYKLRKVPIPPVIYKRIGHSRHDLPLLQSLRGEGKILFNFYKNNHKYNMWKIVKLNKFLAKHQPDTKMANKRTVREMLKKYKSLMIKPNRGEVGRGIMKIQQKASGKWCLYYKNNNKWKKKYFKNKLPKLLLNRIKKPHLVQETIDLAAYHGKPFDLRVSVQKNQLRKWQVSAIFVKVAKDGQFLTNMGQGATAYTLQQILKSHPSLTLEKIEKKIKTFAIKLAKHIASHKKNMADFGFDIGVSKQGIPYLIEVNHISDYPAFSIKNGKLLNREWKKVFTTPIDYACSFLS</sequence>
<organism evidence="3 4">
    <name type="scientific">Alteribacillus bidgolensis</name>
    <dbReference type="NCBI Taxonomy" id="930129"/>
    <lineage>
        <taxon>Bacteria</taxon>
        <taxon>Bacillati</taxon>
        <taxon>Bacillota</taxon>
        <taxon>Bacilli</taxon>
        <taxon>Bacillales</taxon>
        <taxon>Bacillaceae</taxon>
        <taxon>Alteribacillus</taxon>
    </lineage>
</organism>
<dbReference type="Pfam" id="PF14398">
    <property type="entry name" value="ATPgrasp_YheCD"/>
    <property type="match status" value="1"/>
</dbReference>
<dbReference type="Proteomes" id="UP000199017">
    <property type="component" value="Unassembled WGS sequence"/>
</dbReference>
<dbReference type="InterPro" id="IPR011761">
    <property type="entry name" value="ATP-grasp"/>
</dbReference>
<dbReference type="EMBL" id="FNDU01000008">
    <property type="protein sequence ID" value="SDI47179.1"/>
    <property type="molecule type" value="Genomic_DNA"/>
</dbReference>
<keyword evidence="1" id="KW-0547">Nucleotide-binding</keyword>
<dbReference type="SUPFAM" id="SSF56059">
    <property type="entry name" value="Glutathione synthetase ATP-binding domain-like"/>
    <property type="match status" value="1"/>
</dbReference>
<gene>
    <name evidence="3" type="ORF">SAMN05216352_10821</name>
</gene>
<name>A0A1G8KUX3_9BACI</name>
<dbReference type="AlphaFoldDB" id="A0A1G8KUX3"/>
<feature type="domain" description="ATP-grasp" evidence="2">
    <location>
        <begin position="126"/>
        <end position="354"/>
    </location>
</feature>
<dbReference type="PROSITE" id="PS50975">
    <property type="entry name" value="ATP_GRASP"/>
    <property type="match status" value="1"/>
</dbReference>
<dbReference type="STRING" id="930129.SAMN05216352_10821"/>
<dbReference type="GO" id="GO:0046872">
    <property type="term" value="F:metal ion binding"/>
    <property type="evidence" value="ECO:0007669"/>
    <property type="project" value="InterPro"/>
</dbReference>
<accession>A0A1G8KUX3</accession>
<evidence type="ECO:0000256" key="1">
    <source>
        <dbReference type="PROSITE-ProRule" id="PRU00409"/>
    </source>
</evidence>